<feature type="binding site" description="distal binding residue" evidence="5">
    <location>
        <position position="146"/>
    </location>
    <ligand>
        <name>heme</name>
        <dbReference type="ChEBI" id="CHEBI:30413"/>
    </ligand>
    <ligandPart>
        <name>Fe</name>
        <dbReference type="ChEBI" id="CHEBI:18248"/>
    </ligandPart>
</feature>
<proteinExistence type="predicted"/>
<keyword evidence="1" id="KW-0813">Transport</keyword>
<dbReference type="InterPro" id="IPR007138">
    <property type="entry name" value="ABM_dom"/>
</dbReference>
<dbReference type="Gene3D" id="1.10.490.10">
    <property type="entry name" value="Globins"/>
    <property type="match status" value="1"/>
</dbReference>
<evidence type="ECO:0000256" key="2">
    <source>
        <dbReference type="ARBA" id="ARBA00022617"/>
    </source>
</evidence>
<dbReference type="InterPro" id="IPR012292">
    <property type="entry name" value="Globin/Proto"/>
</dbReference>
<gene>
    <name evidence="7" type="ORF">ACRB68_37510</name>
</gene>
<reference evidence="7 8" key="1">
    <citation type="submission" date="2019-10" db="EMBL/GenBank/DDBJ databases">
        <title>Actinomadura rubteroloni sp. nov. and Actinomadura macrotermitis sp. nov., isolated from the gut of fungus growing-termite Macrotermes natalensis.</title>
        <authorList>
            <person name="Benndorf R."/>
            <person name="Martin K."/>
            <person name="Kuefner M."/>
            <person name="De Beer W."/>
            <person name="Kaster A.-K."/>
            <person name="Vollmers J."/>
            <person name="Poulsen M."/>
            <person name="Beemelmanns C."/>
        </authorList>
    </citation>
    <scope>NUCLEOTIDE SEQUENCE [LARGE SCALE GENOMIC DNA]</scope>
    <source>
        <strain evidence="7 8">RB68</strain>
    </source>
</reference>
<dbReference type="GO" id="GO:0019825">
    <property type="term" value="F:oxygen binding"/>
    <property type="evidence" value="ECO:0007669"/>
    <property type="project" value="InterPro"/>
</dbReference>
<dbReference type="Proteomes" id="UP000487268">
    <property type="component" value="Unassembled WGS sequence"/>
</dbReference>
<feature type="binding site" description="distal binding residue" evidence="5">
    <location>
        <position position="171"/>
    </location>
    <ligand>
        <name>heme</name>
        <dbReference type="ChEBI" id="CHEBI:30413"/>
    </ligand>
    <ligandPart>
        <name>Fe</name>
        <dbReference type="ChEBI" id="CHEBI:18248"/>
    </ligandPart>
</feature>
<keyword evidence="4 5" id="KW-0408">Iron</keyword>
<dbReference type="SUPFAM" id="SSF46458">
    <property type="entry name" value="Globin-like"/>
    <property type="match status" value="1"/>
</dbReference>
<evidence type="ECO:0000313" key="7">
    <source>
        <dbReference type="EMBL" id="MQY05674.1"/>
    </source>
</evidence>
<dbReference type="AlphaFoldDB" id="A0A7K0BYG1"/>
<accession>A0A7K0BYG1</accession>
<evidence type="ECO:0000256" key="1">
    <source>
        <dbReference type="ARBA" id="ARBA00022448"/>
    </source>
</evidence>
<dbReference type="EMBL" id="WEGH01000002">
    <property type="protein sequence ID" value="MQY05674.1"/>
    <property type="molecule type" value="Genomic_DNA"/>
</dbReference>
<dbReference type="InterPro" id="IPR009050">
    <property type="entry name" value="Globin-like_sf"/>
</dbReference>
<evidence type="ECO:0000256" key="4">
    <source>
        <dbReference type="ARBA" id="ARBA00023004"/>
    </source>
</evidence>
<dbReference type="CDD" id="cd14775">
    <property type="entry name" value="TrHb2_O-like"/>
    <property type="match status" value="1"/>
</dbReference>
<dbReference type="GO" id="GO:0020037">
    <property type="term" value="F:heme binding"/>
    <property type="evidence" value="ECO:0007669"/>
    <property type="project" value="InterPro"/>
</dbReference>
<dbReference type="RefSeq" id="WP_153533840.1">
    <property type="nucleotide sequence ID" value="NZ_WEGH01000002.1"/>
</dbReference>
<dbReference type="InterPro" id="IPR001486">
    <property type="entry name" value="Hemoglobin_trunc"/>
</dbReference>
<keyword evidence="2 5" id="KW-0349">Heme</keyword>
<dbReference type="Pfam" id="PF03992">
    <property type="entry name" value="ABM"/>
    <property type="match status" value="1"/>
</dbReference>
<evidence type="ECO:0000313" key="8">
    <source>
        <dbReference type="Proteomes" id="UP000487268"/>
    </source>
</evidence>
<evidence type="ECO:0000256" key="3">
    <source>
        <dbReference type="ARBA" id="ARBA00022723"/>
    </source>
</evidence>
<sequence length="258" mass="28686">MIVEYVRYHVTGDPAAFEAAYAEAARSLAAAPQCVDYELTRCAEEPQRYILRIGWTSAEDHLRGFRGGEHFGAFFAAIKPYVDQIEEMRHYERTSVHGAGASVPTLYDWAGGAEAFERLTEAFYAEVVKDDLIGPLFAHMDQGHPHYVALWLAEVFGGPSRYSAERGGYHHMVRQHLGKAIAEPQRRRWVNLLMDAADKVGLPDDPEFRAAFAGYIEWGTRLALGNSQPDAHPPLDAPMPHWGWGVAPPYNPGPGKPA</sequence>
<keyword evidence="8" id="KW-1185">Reference proteome</keyword>
<dbReference type="GO" id="GO:0046872">
    <property type="term" value="F:metal ion binding"/>
    <property type="evidence" value="ECO:0007669"/>
    <property type="project" value="UniProtKB-KW"/>
</dbReference>
<dbReference type="SUPFAM" id="SSF54909">
    <property type="entry name" value="Dimeric alpha+beta barrel"/>
    <property type="match status" value="1"/>
</dbReference>
<dbReference type="OrthoDB" id="9798157at2"/>
<feature type="domain" description="ABM" evidence="6">
    <location>
        <begin position="12"/>
        <end position="76"/>
    </location>
</feature>
<dbReference type="Pfam" id="PF01152">
    <property type="entry name" value="Bac_globin"/>
    <property type="match status" value="1"/>
</dbReference>
<protein>
    <recommendedName>
        <fullName evidence="6">ABM domain-containing protein</fullName>
    </recommendedName>
</protein>
<evidence type="ECO:0000256" key="5">
    <source>
        <dbReference type="PIRSR" id="PIRSR601486-1"/>
    </source>
</evidence>
<dbReference type="Gene3D" id="3.30.70.100">
    <property type="match status" value="1"/>
</dbReference>
<keyword evidence="3 5" id="KW-0479">Metal-binding</keyword>
<evidence type="ECO:0000259" key="6">
    <source>
        <dbReference type="Pfam" id="PF03992"/>
    </source>
</evidence>
<organism evidence="7 8">
    <name type="scientific">Actinomadura macrotermitis</name>
    <dbReference type="NCBI Taxonomy" id="2585200"/>
    <lineage>
        <taxon>Bacteria</taxon>
        <taxon>Bacillati</taxon>
        <taxon>Actinomycetota</taxon>
        <taxon>Actinomycetes</taxon>
        <taxon>Streptosporangiales</taxon>
        <taxon>Thermomonosporaceae</taxon>
        <taxon>Actinomadura</taxon>
    </lineage>
</organism>
<comment type="caution">
    <text evidence="7">The sequence shown here is derived from an EMBL/GenBank/DDBJ whole genome shotgun (WGS) entry which is preliminary data.</text>
</comment>
<name>A0A7K0BYG1_9ACTN</name>
<dbReference type="InterPro" id="IPR011008">
    <property type="entry name" value="Dimeric_a/b-barrel"/>
</dbReference>